<dbReference type="EMBL" id="KM652554">
    <property type="protein sequence ID" value="AIW02511.1"/>
    <property type="molecule type" value="Genomic_DNA"/>
</dbReference>
<keyword evidence="1" id="KW-0472">Membrane</keyword>
<dbReference type="Proteomes" id="UP000030200">
    <property type="component" value="Segment"/>
</dbReference>
<dbReference type="EMBL" id="KM652554">
    <property type="protein sequence ID" value="AIW02720.1"/>
    <property type="molecule type" value="Genomic_DNA"/>
</dbReference>
<dbReference type="GeneID" id="26796741"/>
<name>A0A0A0RKP5_9CAUD</name>
<keyword evidence="1" id="KW-1133">Transmembrane helix</keyword>
<keyword evidence="1" id="KW-0812">Transmembrane</keyword>
<proteinExistence type="predicted"/>
<gene>
    <name evidence="2" type="primary">12</name>
    <name evidence="3" type="synonym">267</name>
    <name evidence="2" type="ORF">PBI_JAY2JAY_12</name>
    <name evidence="3" type="ORF">PBI_JAY2JAY_267</name>
</gene>
<protein>
    <submittedName>
        <fullName evidence="2">Uncharacterized protein</fullName>
    </submittedName>
</protein>
<dbReference type="KEGG" id="vg:26796996"/>
<dbReference type="RefSeq" id="YP_009225947.1">
    <property type="nucleotide sequence ID" value="NC_029098.1"/>
</dbReference>
<reference evidence="2 4" key="1">
    <citation type="submission" date="2014-09" db="EMBL/GenBank/DDBJ databases">
        <authorList>
            <person name="Gicewicz E.A."/>
            <person name="Hiryak K.M."/>
            <person name="Horoschock A.N."/>
            <person name="Kneeream E.R."/>
            <person name="Luchetta J."/>
            <person name="Mikolon A.R."/>
            <person name="Smith S.N."/>
            <person name="Svintozelskiy S."/>
            <person name="Yucha M.L."/>
            <person name="Manna D.P."/>
            <person name="Pidcock K.A."/>
            <person name="Laing C.E."/>
            <person name="Schaff J.E."/>
            <person name="Dashiell C.L."/>
            <person name="Macialek J.A."/>
            <person name="Anders K.R."/>
            <person name="Braun M.A."/>
            <person name="Delesalle V.A."/>
            <person name="Hughes L.E."/>
            <person name="Ware V.C."/>
            <person name="Bradley K.W."/>
            <person name="Barker L.P."/>
            <person name="Asai D.J."/>
            <person name="Bowman C.A."/>
            <person name="Russell D.A."/>
            <person name="Pope W.H."/>
            <person name="Jacobs-Sera D."/>
            <person name="Hendrix R.W."/>
            <person name="Hatfull G.F."/>
        </authorList>
    </citation>
    <scope>NUCLEOTIDE SEQUENCE [LARGE SCALE GENOMIC DNA]</scope>
</reference>
<evidence type="ECO:0000313" key="4">
    <source>
        <dbReference type="Proteomes" id="UP000030200"/>
    </source>
</evidence>
<organism evidence="2 4">
    <name type="scientific">Streptomyces phage Jay2Jay</name>
    <dbReference type="NCBI Taxonomy" id="1556290"/>
    <lineage>
        <taxon>Viruses</taxon>
        <taxon>Duplodnaviria</taxon>
        <taxon>Heunggongvirae</taxon>
        <taxon>Uroviricota</taxon>
        <taxon>Caudoviricetes</taxon>
        <taxon>Stanwilliamsviridae</taxon>
        <taxon>Boydwoodruffvirinae</taxon>
        <taxon>Samistivirus</taxon>
        <taxon>Samistivirus jay2jay</taxon>
    </lineage>
</organism>
<accession>A0A0A0RKP5</accession>
<dbReference type="KEGG" id="vg:26796741"/>
<dbReference type="RefSeq" id="YP_009225738.1">
    <property type="nucleotide sequence ID" value="NC_029098.1"/>
</dbReference>
<evidence type="ECO:0000313" key="2">
    <source>
        <dbReference type="EMBL" id="AIW02511.1"/>
    </source>
</evidence>
<evidence type="ECO:0000256" key="1">
    <source>
        <dbReference type="SAM" id="Phobius"/>
    </source>
</evidence>
<dbReference type="GeneID" id="26796996"/>
<evidence type="ECO:0000313" key="3">
    <source>
        <dbReference type="EMBL" id="AIW02720.1"/>
    </source>
</evidence>
<feature type="transmembrane region" description="Helical" evidence="1">
    <location>
        <begin position="29"/>
        <end position="47"/>
    </location>
</feature>
<sequence length="48" mass="5637">MVMTYFLMQLHFYIYTHYINIKSDLMENLVMPFVMGGIVGLALVSMFL</sequence>
<keyword evidence="4" id="KW-1185">Reference proteome</keyword>